<dbReference type="GO" id="GO:0032922">
    <property type="term" value="P:circadian regulation of gene expression"/>
    <property type="evidence" value="ECO:0007669"/>
    <property type="project" value="TreeGrafter"/>
</dbReference>
<feature type="binding site" evidence="4">
    <location>
        <begin position="621"/>
        <end position="623"/>
    </location>
    <ligand>
        <name>FAD</name>
        <dbReference type="ChEBI" id="CHEBI:57692"/>
    </ligand>
</feature>
<organism evidence="8 9">
    <name type="scientific">Coccomyxa subellipsoidea (strain C-169)</name>
    <name type="common">Green microalga</name>
    <dbReference type="NCBI Taxonomy" id="574566"/>
    <lineage>
        <taxon>Eukaryota</taxon>
        <taxon>Viridiplantae</taxon>
        <taxon>Chlorophyta</taxon>
        <taxon>core chlorophytes</taxon>
        <taxon>Trebouxiophyceae</taxon>
        <taxon>Trebouxiophyceae incertae sedis</taxon>
        <taxon>Coccomyxaceae</taxon>
        <taxon>Coccomyxa</taxon>
        <taxon>Coccomyxa subellipsoidea</taxon>
    </lineage>
</organism>
<feature type="compositionally biased region" description="Polar residues" evidence="6">
    <location>
        <begin position="160"/>
        <end position="180"/>
    </location>
</feature>
<dbReference type="Pfam" id="PF23202">
    <property type="entry name" value="PAH_ZNF598"/>
    <property type="match status" value="1"/>
</dbReference>
<evidence type="ECO:0000313" key="8">
    <source>
        <dbReference type="EMBL" id="EIE18664.1"/>
    </source>
</evidence>
<evidence type="ECO:0000256" key="3">
    <source>
        <dbReference type="ARBA" id="ARBA00022827"/>
    </source>
</evidence>
<dbReference type="GO" id="GO:0005634">
    <property type="term" value="C:nucleus"/>
    <property type="evidence" value="ECO:0007669"/>
    <property type="project" value="TreeGrafter"/>
</dbReference>
<dbReference type="PROSITE" id="PS51645">
    <property type="entry name" value="PHR_CRY_ALPHA_BETA"/>
    <property type="match status" value="1"/>
</dbReference>
<dbReference type="GO" id="GO:0071949">
    <property type="term" value="F:FAD binding"/>
    <property type="evidence" value="ECO:0007669"/>
    <property type="project" value="TreeGrafter"/>
</dbReference>
<evidence type="ECO:0000256" key="6">
    <source>
        <dbReference type="SAM" id="MobiDB-lite"/>
    </source>
</evidence>
<dbReference type="EMBL" id="AGSI01000022">
    <property type="protein sequence ID" value="EIE18664.1"/>
    <property type="molecule type" value="Genomic_DNA"/>
</dbReference>
<dbReference type="InterPro" id="IPR014729">
    <property type="entry name" value="Rossmann-like_a/b/a_fold"/>
</dbReference>
<reference evidence="8 9" key="1">
    <citation type="journal article" date="2012" name="Genome Biol.">
        <title>The genome of the polar eukaryotic microalga coccomyxa subellipsoidea reveals traits of cold adaptation.</title>
        <authorList>
            <person name="Blanc G."/>
            <person name="Agarkova I."/>
            <person name="Grimwood J."/>
            <person name="Kuo A."/>
            <person name="Brueggeman A."/>
            <person name="Dunigan D."/>
            <person name="Gurnon J."/>
            <person name="Ladunga I."/>
            <person name="Lindquist E."/>
            <person name="Lucas S."/>
            <person name="Pangilinan J."/>
            <person name="Proschold T."/>
            <person name="Salamov A."/>
            <person name="Schmutz J."/>
            <person name="Weeks D."/>
            <person name="Yamada T."/>
            <person name="Claverie J.M."/>
            <person name="Grigoriev I."/>
            <person name="Van Etten J."/>
            <person name="Lomsadze A."/>
            <person name="Borodovsky M."/>
        </authorList>
    </citation>
    <scope>NUCLEOTIDE SEQUENCE [LARGE SCALE GENOMIC DNA]</scope>
    <source>
        <strain evidence="8 9">C-169</strain>
    </source>
</reference>
<dbReference type="PANTHER" id="PTHR11455">
    <property type="entry name" value="CRYPTOCHROME"/>
    <property type="match status" value="1"/>
</dbReference>
<dbReference type="RefSeq" id="XP_005643208.1">
    <property type="nucleotide sequence ID" value="XM_005643151.1"/>
</dbReference>
<gene>
    <name evidence="8" type="ORF">COCSUDRAFT_45150</name>
</gene>
<dbReference type="STRING" id="574566.I0YJU5"/>
<dbReference type="Proteomes" id="UP000007264">
    <property type="component" value="Unassembled WGS sequence"/>
</dbReference>
<dbReference type="GO" id="GO:0003677">
    <property type="term" value="F:DNA binding"/>
    <property type="evidence" value="ECO:0007669"/>
    <property type="project" value="TreeGrafter"/>
</dbReference>
<evidence type="ECO:0000256" key="5">
    <source>
        <dbReference type="PIRSR" id="PIRSR602081-2"/>
    </source>
</evidence>
<comment type="similarity">
    <text evidence="1">Belongs to the DNA photolyase class-1 family.</text>
</comment>
<feature type="site" description="Electron transfer via tryptophanyl radical" evidence="5">
    <location>
        <position position="608"/>
    </location>
</feature>
<dbReference type="InterPro" id="IPR005101">
    <property type="entry name" value="Cryptochr/Photolyase_FAD-bd"/>
</dbReference>
<name>I0YJU5_COCSC</name>
<dbReference type="Gene3D" id="3.40.50.620">
    <property type="entry name" value="HUPs"/>
    <property type="match status" value="1"/>
</dbReference>
<feature type="region of interest" description="Disordered" evidence="6">
    <location>
        <begin position="122"/>
        <end position="142"/>
    </location>
</feature>
<dbReference type="Gene3D" id="1.25.40.80">
    <property type="match status" value="1"/>
</dbReference>
<dbReference type="GO" id="GO:0043153">
    <property type="term" value="P:entrainment of circadian clock by photoperiod"/>
    <property type="evidence" value="ECO:0007669"/>
    <property type="project" value="TreeGrafter"/>
</dbReference>
<feature type="site" description="Electron transfer via tryptophanyl radical" evidence="5">
    <location>
        <position position="631"/>
    </location>
</feature>
<dbReference type="Pfam" id="PF00875">
    <property type="entry name" value="DNA_photolyase"/>
    <property type="match status" value="1"/>
</dbReference>
<evidence type="ECO:0000256" key="1">
    <source>
        <dbReference type="ARBA" id="ARBA00005862"/>
    </source>
</evidence>
<comment type="cofactor">
    <cofactor evidence="4">
        <name>FAD</name>
        <dbReference type="ChEBI" id="CHEBI:57692"/>
    </cofactor>
    <text evidence="4">Binds 1 FAD per subunit.</text>
</comment>
<dbReference type="Gene3D" id="1.10.579.10">
    <property type="entry name" value="DNA Cyclobutane Dipyrimidine Photolyase, subunit A, domain 3"/>
    <property type="match status" value="1"/>
</dbReference>
<dbReference type="AlphaFoldDB" id="I0YJU5"/>
<comment type="caution">
    <text evidence="8">The sequence shown here is derived from an EMBL/GenBank/DDBJ whole genome shotgun (WGS) entry which is preliminary data.</text>
</comment>
<dbReference type="GO" id="GO:0005737">
    <property type="term" value="C:cytoplasm"/>
    <property type="evidence" value="ECO:0007669"/>
    <property type="project" value="TreeGrafter"/>
</dbReference>
<dbReference type="eggNOG" id="KOG0133">
    <property type="taxonomic scope" value="Eukaryota"/>
</dbReference>
<dbReference type="OrthoDB" id="435881at2759"/>
<dbReference type="SUPFAM" id="SSF48173">
    <property type="entry name" value="Cryptochrome/photolyase FAD-binding domain"/>
    <property type="match status" value="1"/>
</dbReference>
<evidence type="ECO:0000256" key="2">
    <source>
        <dbReference type="ARBA" id="ARBA00022630"/>
    </source>
</evidence>
<dbReference type="InterPro" id="IPR006050">
    <property type="entry name" value="DNA_photolyase_N"/>
</dbReference>
<dbReference type="KEGG" id="csl:COCSUDRAFT_45150"/>
<keyword evidence="9" id="KW-1185">Reference proteome</keyword>
<evidence type="ECO:0000256" key="4">
    <source>
        <dbReference type="PIRSR" id="PIRSR602081-1"/>
    </source>
</evidence>
<evidence type="ECO:0000313" key="9">
    <source>
        <dbReference type="Proteomes" id="UP000007264"/>
    </source>
</evidence>
<feature type="domain" description="Photolyase/cryptochrome alpha/beta" evidence="7">
    <location>
        <begin position="219"/>
        <end position="362"/>
    </location>
</feature>
<dbReference type="GeneID" id="17036593"/>
<dbReference type="Pfam" id="PF03441">
    <property type="entry name" value="FAD_binding_7"/>
    <property type="match status" value="1"/>
</dbReference>
<dbReference type="PANTHER" id="PTHR11455:SF18">
    <property type="entry name" value="SI:CH1073-390K14.1"/>
    <property type="match status" value="1"/>
</dbReference>
<feature type="region of interest" description="Disordered" evidence="6">
    <location>
        <begin position="156"/>
        <end position="212"/>
    </location>
</feature>
<feature type="binding site" evidence="4">
    <location>
        <position position="471"/>
    </location>
    <ligand>
        <name>FAD</name>
        <dbReference type="ChEBI" id="CHEBI:57692"/>
    </ligand>
</feature>
<keyword evidence="2 4" id="KW-0285">Flavoprotein</keyword>
<protein>
    <submittedName>
        <fullName evidence="8">Cryptochrome/photolyase FAD-binding domain-containing protein</fullName>
    </submittedName>
</protein>
<sequence>MVTTRASYARRGTSSKVLVAAASANAAGPSPADRNRQLASRMREALATNKAAYKRLKHETLLFRQGEVSAEALQQQFALAFQSQASSLFLELAELLPSPQQRAQLLSAASRAGWIAPDEALGSRGELGVDSGRGGADEGVSDGWRPLNLSVSAVADQPADSVQPTSASEQRQSGVPSTSGAEGLELPPGVTDGESRPAKRSRREKKVEGRGGAAASAGTGILYWLRQDFRLHDNPALCAAAAAAKRAGGKLTFVYVCSLEEDGDDLETGTSWRPGGACLVWIEAALMSLDADLAARYGPGARIVFRRGAYLPELSAVAASVGAGAVYYNRRYEPAMTATDKRVAEGLQQQGMEVRSYAGLLMREPQEVKVDMTGRWVGHFGTLSPFMRACDRLPALPKPLPTPGSLPVADRAPAVPGSLPSAAALGMVRLPVRADGSLVDWGQQLRDAWDISEGAALACMDKFMSEGLATYEAARHFADARAVSLLSAYVHHGQLSARLLLHETVARGGRELSKTFSRRLIWRDLAYWQLHHWPQMAVRPMRTHYTGQEWNENPAALRAWQRGKTGFPLVDAGKFFESMRQLWRTGWMQQSVRMVCAAFLTEYLNIHWLHGCRWFHDTLVDGDLAINSMMWQNAGKSGLDQWNFTLLPTSSSQDPDGAYIARWVHELERLPRKWLHQPWLAPSGVLESAGVQFGTGPGCYPHRLTTEVLQDLRKENARKIAEARAQAPEWIDPGGYDMVVLPEGATVKQGGSKMRVFTKSDYRKLLSTAQST</sequence>
<dbReference type="InterPro" id="IPR057634">
    <property type="entry name" value="PAH_ZNF598/HEL2"/>
</dbReference>
<proteinExistence type="inferred from homology"/>
<dbReference type="GO" id="GO:0003904">
    <property type="term" value="F:deoxyribodipyrimidine photo-lyase activity"/>
    <property type="evidence" value="ECO:0007669"/>
    <property type="project" value="TreeGrafter"/>
</dbReference>
<keyword evidence="3 4" id="KW-0274">FAD</keyword>
<dbReference type="SUPFAM" id="SSF52425">
    <property type="entry name" value="Cryptochrome/photolyase, N-terminal domain"/>
    <property type="match status" value="1"/>
</dbReference>
<dbReference type="InterPro" id="IPR036155">
    <property type="entry name" value="Crypto/Photolyase_N_sf"/>
</dbReference>
<evidence type="ECO:0000259" key="7">
    <source>
        <dbReference type="PROSITE" id="PS51645"/>
    </source>
</evidence>
<dbReference type="InterPro" id="IPR036134">
    <property type="entry name" value="Crypto/Photolyase_FAD-like_sf"/>
</dbReference>
<feature type="binding site" evidence="4">
    <location>
        <position position="516"/>
    </location>
    <ligand>
        <name>FAD</name>
        <dbReference type="ChEBI" id="CHEBI:57692"/>
    </ligand>
</feature>
<dbReference type="InterPro" id="IPR002081">
    <property type="entry name" value="Cryptochrome/DNA_photolyase_1"/>
</dbReference>
<accession>I0YJU5</accession>
<feature type="site" description="Electron transfer via tryptophanyl radical" evidence="5">
    <location>
        <position position="550"/>
    </location>
</feature>